<feature type="domain" description="RGS" evidence="1">
    <location>
        <begin position="16"/>
        <end position="132"/>
    </location>
</feature>
<dbReference type="Gene3D" id="1.10.167.10">
    <property type="entry name" value="Regulator of G-protein Signalling 4, domain 2"/>
    <property type="match status" value="1"/>
</dbReference>
<dbReference type="GeneID" id="35381710"/>
<dbReference type="InterPro" id="IPR044926">
    <property type="entry name" value="RGS_subdomain_2"/>
</dbReference>
<dbReference type="Pfam" id="PF00615">
    <property type="entry name" value="RGS"/>
    <property type="match status" value="1"/>
</dbReference>
<evidence type="ECO:0000313" key="3">
    <source>
        <dbReference type="Proteomes" id="UP000236316"/>
    </source>
</evidence>
<dbReference type="KEGG" id="vg:35381710"/>
<dbReference type="EMBL" id="LT906555">
    <property type="protein sequence ID" value="SNW62955.1"/>
    <property type="molecule type" value="Genomic_DNA"/>
</dbReference>
<organism evidence="2">
    <name type="scientific">Orpheovirus IHUMI-LCC2</name>
    <dbReference type="NCBI Taxonomy" id="2023057"/>
    <lineage>
        <taxon>Viruses</taxon>
        <taxon>Varidnaviria</taxon>
        <taxon>Bamfordvirae</taxon>
        <taxon>Nucleocytoviricota</taxon>
        <taxon>Megaviricetes</taxon>
        <taxon>Pimascovirales</taxon>
        <taxon>Ocovirineae</taxon>
        <taxon>Orpheoviridae</taxon>
        <taxon>Alphaorpheovirus</taxon>
        <taxon>Alphaorpheovirus massiliense</taxon>
    </lineage>
</organism>
<dbReference type="SUPFAM" id="SSF48097">
    <property type="entry name" value="Regulator of G-protein signaling, RGS"/>
    <property type="match status" value="1"/>
</dbReference>
<dbReference type="InterPro" id="IPR016137">
    <property type="entry name" value="RGS"/>
</dbReference>
<reference evidence="2" key="1">
    <citation type="submission" date="2017-08" db="EMBL/GenBank/DDBJ databases">
        <authorList>
            <consortium name="Urmite Genomes"/>
        </authorList>
    </citation>
    <scope>NUCLEOTIDE SEQUENCE [LARGE SCALE GENOMIC DNA]</scope>
    <source>
        <strain evidence="2">IHUMI-LCC2</strain>
    </source>
</reference>
<gene>
    <name evidence="2" type="ORF">ORPV_1051</name>
</gene>
<proteinExistence type="predicted"/>
<keyword evidence="3" id="KW-1185">Reference proteome</keyword>
<evidence type="ECO:0000259" key="1">
    <source>
        <dbReference type="PROSITE" id="PS50132"/>
    </source>
</evidence>
<name>A0A2I2L5X5_9VIRU</name>
<evidence type="ECO:0000313" key="2">
    <source>
        <dbReference type="EMBL" id="SNW62955.1"/>
    </source>
</evidence>
<accession>A0A2I2L5X5</accession>
<protein>
    <submittedName>
        <fullName evidence="2">Regulator of G protein signaling RGS</fullName>
    </submittedName>
</protein>
<dbReference type="RefSeq" id="YP_009449257.1">
    <property type="nucleotide sequence ID" value="NC_036594.1"/>
</dbReference>
<dbReference type="Proteomes" id="UP000236316">
    <property type="component" value="Segment"/>
</dbReference>
<sequence>MSCVKRGKGLKKSDLVFEKILTHIRLKRQFERFMIKEYSIENLWFYADAMAITSVQDATSPRCKLSHEEKIALVTDIYCAYFVDNNQDSLLSVPPSIQKEINSEIEKLKADPDYPMDNIFVPALEEVEGILRTKFINFIQQEC</sequence>
<dbReference type="InterPro" id="IPR036305">
    <property type="entry name" value="RGS_sf"/>
</dbReference>
<dbReference type="PROSITE" id="PS50132">
    <property type="entry name" value="RGS"/>
    <property type="match status" value="1"/>
</dbReference>
<dbReference type="SMART" id="SM00315">
    <property type="entry name" value="RGS"/>
    <property type="match status" value="1"/>
</dbReference>